<evidence type="ECO:0000256" key="2">
    <source>
        <dbReference type="ARBA" id="ARBA00023015"/>
    </source>
</evidence>
<keyword evidence="9" id="KW-1185">Reference proteome</keyword>
<accession>A0A285J5P1</accession>
<dbReference type="InterPro" id="IPR036388">
    <property type="entry name" value="WH-like_DNA-bd_sf"/>
</dbReference>
<dbReference type="PANTHER" id="PTHR30427">
    <property type="entry name" value="TRANSCRIPTIONAL ACTIVATOR PROTEIN LYSR"/>
    <property type="match status" value="1"/>
</dbReference>
<dbReference type="SUPFAM" id="SSF46785">
    <property type="entry name" value="Winged helix' DNA-binding domain"/>
    <property type="match status" value="1"/>
</dbReference>
<dbReference type="Proteomes" id="UP000231702">
    <property type="component" value="Unassembled WGS sequence"/>
</dbReference>
<evidence type="ECO:0000313" key="9">
    <source>
        <dbReference type="Proteomes" id="UP000231702"/>
    </source>
</evidence>
<dbReference type="RefSeq" id="WP_097146742.1">
    <property type="nucleotide sequence ID" value="NZ_OBEA01000006.1"/>
</dbReference>
<dbReference type="InterPro" id="IPR005119">
    <property type="entry name" value="LysR_subst-bd"/>
</dbReference>
<dbReference type="Pfam" id="PF00126">
    <property type="entry name" value="HTH_1"/>
    <property type="match status" value="1"/>
</dbReference>
<dbReference type="GO" id="GO:0043565">
    <property type="term" value="F:sequence-specific DNA binding"/>
    <property type="evidence" value="ECO:0007669"/>
    <property type="project" value="TreeGrafter"/>
</dbReference>
<evidence type="ECO:0000256" key="4">
    <source>
        <dbReference type="ARBA" id="ARBA00023163"/>
    </source>
</evidence>
<evidence type="ECO:0000313" key="6">
    <source>
        <dbReference type="EMBL" id="PJE26855.1"/>
    </source>
</evidence>
<sequence length="313" mass="33666">MNLTQLTAFREVMKSASLSQAARNLNRSQPAVSLAIKSLEESLGLKLFQREGRQMVPVPEAHYLFDEAEEIIGRLEGITGTMQALSEARTGHLNLATMPGPASHLMPEFLSREIGPQAGGAAGITVSLATRTSPQIRQLAGSQSIDFGFGDFQEGTGNARLFDEDVIPAQCLCALPVNHPLAARDRLSLADLDGERFGVLSGGHPLTTRVTAALEAAGAQCPQVVQCQFFVPLLHFVAAGQCLSLVDPLTAVTEAAIHKGPPRVVFRPLIEPIAYSYAIYTPVHRPLSRLAERFRAGWRAQVCDHLRELGAGG</sequence>
<dbReference type="Gene3D" id="3.40.190.10">
    <property type="entry name" value="Periplasmic binding protein-like II"/>
    <property type="match status" value="2"/>
</dbReference>
<dbReference type="PRINTS" id="PR00039">
    <property type="entry name" value="HTHLYSR"/>
</dbReference>
<name>A0A285J5P1_9RHOB</name>
<dbReference type="Pfam" id="PF03466">
    <property type="entry name" value="LysR_substrate"/>
    <property type="match status" value="1"/>
</dbReference>
<evidence type="ECO:0000256" key="3">
    <source>
        <dbReference type="ARBA" id="ARBA00023125"/>
    </source>
</evidence>
<dbReference type="PANTHER" id="PTHR30427:SF1">
    <property type="entry name" value="TRANSCRIPTIONAL ACTIVATOR PROTEIN LYSR"/>
    <property type="match status" value="1"/>
</dbReference>
<evidence type="ECO:0000313" key="7">
    <source>
        <dbReference type="EMBL" id="SNY55528.1"/>
    </source>
</evidence>
<feature type="domain" description="HTH lysR-type" evidence="5">
    <location>
        <begin position="1"/>
        <end position="58"/>
    </location>
</feature>
<dbReference type="InterPro" id="IPR036390">
    <property type="entry name" value="WH_DNA-bd_sf"/>
</dbReference>
<evidence type="ECO:0000313" key="8">
    <source>
        <dbReference type="Proteomes" id="UP000231655"/>
    </source>
</evidence>
<organism evidence="7 8">
    <name type="scientific">Pseudooceanicola antarcticus</name>
    <dbReference type="NCBI Taxonomy" id="1247613"/>
    <lineage>
        <taxon>Bacteria</taxon>
        <taxon>Pseudomonadati</taxon>
        <taxon>Pseudomonadota</taxon>
        <taxon>Alphaproteobacteria</taxon>
        <taxon>Rhodobacterales</taxon>
        <taxon>Paracoccaceae</taxon>
        <taxon>Pseudooceanicola</taxon>
    </lineage>
</organism>
<dbReference type="OrthoDB" id="8479870at2"/>
<keyword evidence="3 7" id="KW-0238">DNA-binding</keyword>
<reference evidence="6 9" key="2">
    <citation type="journal article" date="2018" name="Int. J. Syst. Evol. Microbiol.">
        <title>Pseudooceanicola lipolyticus sp. nov., a marine alphaproteobacterium, reclassification of Oceanicola flagellatus as Pseudooceanicola flagellatus comb. nov. and emended description of the genus Pseudooceanicola.</title>
        <authorList>
            <person name="Huang M.-M."/>
            <person name="Guo L.-L."/>
            <person name="Wu Y.-H."/>
            <person name="Lai Q.-L."/>
            <person name="Shao Z.-Z."/>
            <person name="Wang C.-S."/>
            <person name="Wu M."/>
            <person name="Xu X.-W."/>
        </authorList>
    </citation>
    <scope>NUCLEOTIDE SEQUENCE [LARGE SCALE GENOMIC DNA]</scope>
    <source>
        <strain evidence="6 9">Ar-45</strain>
    </source>
</reference>
<evidence type="ECO:0000259" key="5">
    <source>
        <dbReference type="PROSITE" id="PS50931"/>
    </source>
</evidence>
<dbReference type="AlphaFoldDB" id="A0A285J5P1"/>
<reference evidence="7 8" key="1">
    <citation type="submission" date="2017-09" db="EMBL/GenBank/DDBJ databases">
        <authorList>
            <person name="Ehlers B."/>
            <person name="Leendertz F.H."/>
        </authorList>
    </citation>
    <scope>NUCLEOTIDE SEQUENCE [LARGE SCALE GENOMIC DNA]</scope>
    <source>
        <strain evidence="7 8">CGMCC 1.12662</strain>
    </source>
</reference>
<dbReference type="GO" id="GO:0010628">
    <property type="term" value="P:positive regulation of gene expression"/>
    <property type="evidence" value="ECO:0007669"/>
    <property type="project" value="TreeGrafter"/>
</dbReference>
<dbReference type="EMBL" id="PGTD01000018">
    <property type="protein sequence ID" value="PJE26855.1"/>
    <property type="molecule type" value="Genomic_DNA"/>
</dbReference>
<dbReference type="SUPFAM" id="SSF53850">
    <property type="entry name" value="Periplasmic binding protein-like II"/>
    <property type="match status" value="1"/>
</dbReference>
<dbReference type="InterPro" id="IPR000847">
    <property type="entry name" value="LysR_HTH_N"/>
</dbReference>
<dbReference type="PROSITE" id="PS50931">
    <property type="entry name" value="HTH_LYSR"/>
    <property type="match status" value="1"/>
</dbReference>
<dbReference type="Proteomes" id="UP000231655">
    <property type="component" value="Unassembled WGS sequence"/>
</dbReference>
<dbReference type="Gene3D" id="1.10.10.10">
    <property type="entry name" value="Winged helix-like DNA-binding domain superfamily/Winged helix DNA-binding domain"/>
    <property type="match status" value="1"/>
</dbReference>
<proteinExistence type="inferred from homology"/>
<gene>
    <name evidence="6" type="ORF">CVM39_16090</name>
    <name evidence="7" type="ORF">SAMN06297129_3030</name>
</gene>
<keyword evidence="2" id="KW-0805">Transcription regulation</keyword>
<keyword evidence="4" id="KW-0804">Transcription</keyword>
<dbReference type="GO" id="GO:0003700">
    <property type="term" value="F:DNA-binding transcription factor activity"/>
    <property type="evidence" value="ECO:0007669"/>
    <property type="project" value="InterPro"/>
</dbReference>
<comment type="similarity">
    <text evidence="1">Belongs to the LysR transcriptional regulatory family.</text>
</comment>
<dbReference type="EMBL" id="OBEA01000006">
    <property type="protein sequence ID" value="SNY55528.1"/>
    <property type="molecule type" value="Genomic_DNA"/>
</dbReference>
<protein>
    <submittedName>
        <fullName evidence="7">DNA-binding transcriptional regulator, LysR family</fullName>
    </submittedName>
    <submittedName>
        <fullName evidence="6">LysR family transcriptional regulator</fullName>
    </submittedName>
</protein>
<evidence type="ECO:0000256" key="1">
    <source>
        <dbReference type="ARBA" id="ARBA00009437"/>
    </source>
</evidence>